<evidence type="ECO:0000259" key="2">
    <source>
        <dbReference type="Pfam" id="PF07859"/>
    </source>
</evidence>
<protein>
    <recommendedName>
        <fullName evidence="2">Alpha/beta hydrolase fold-3 domain-containing protein</fullName>
    </recommendedName>
</protein>
<feature type="domain" description="Alpha/beta hydrolase fold-3" evidence="2">
    <location>
        <begin position="104"/>
        <end position="310"/>
    </location>
</feature>
<comment type="caution">
    <text evidence="3">The sequence shown here is derived from an EMBL/GenBank/DDBJ whole genome shotgun (WGS) entry which is preliminary data.</text>
</comment>
<dbReference type="InterPro" id="IPR029058">
    <property type="entry name" value="AB_hydrolase_fold"/>
</dbReference>
<dbReference type="SUPFAM" id="SSF53474">
    <property type="entry name" value="alpha/beta-Hydrolases"/>
    <property type="match status" value="1"/>
</dbReference>
<proteinExistence type="predicted"/>
<dbReference type="Proteomes" id="UP000070121">
    <property type="component" value="Unassembled WGS sequence"/>
</dbReference>
<dbReference type="Gene3D" id="3.40.50.1820">
    <property type="entry name" value="alpha/beta hydrolase"/>
    <property type="match status" value="1"/>
</dbReference>
<gene>
    <name evidence="3" type="ORF">CSAL01_05298</name>
</gene>
<dbReference type="Pfam" id="PF07859">
    <property type="entry name" value="Abhydrolase_3"/>
    <property type="match status" value="1"/>
</dbReference>
<evidence type="ECO:0000256" key="1">
    <source>
        <dbReference type="ARBA" id="ARBA00022801"/>
    </source>
</evidence>
<evidence type="ECO:0000313" key="3">
    <source>
        <dbReference type="EMBL" id="KXH26851.1"/>
    </source>
</evidence>
<dbReference type="InterPro" id="IPR050300">
    <property type="entry name" value="GDXG_lipolytic_enzyme"/>
</dbReference>
<name>A0A135RT25_9PEZI</name>
<reference evidence="3 4" key="1">
    <citation type="submission" date="2014-02" db="EMBL/GenBank/DDBJ databases">
        <title>The genome sequence of Colletotrichum salicis CBS 607.94.</title>
        <authorList>
            <person name="Baroncelli R."/>
            <person name="Thon M.R."/>
        </authorList>
    </citation>
    <scope>NUCLEOTIDE SEQUENCE [LARGE SCALE GENOMIC DNA]</scope>
    <source>
        <strain evidence="3 4">CBS 607.94</strain>
    </source>
</reference>
<evidence type="ECO:0000313" key="4">
    <source>
        <dbReference type="Proteomes" id="UP000070121"/>
    </source>
</evidence>
<accession>A0A135RT25</accession>
<dbReference type="EMBL" id="JFFI01002699">
    <property type="protein sequence ID" value="KXH26851.1"/>
    <property type="molecule type" value="Genomic_DNA"/>
</dbReference>
<dbReference type="InterPro" id="IPR013094">
    <property type="entry name" value="AB_hydrolase_3"/>
</dbReference>
<dbReference type="STRING" id="1209931.A0A135RT25"/>
<keyword evidence="1" id="KW-0378">Hydrolase</keyword>
<dbReference type="PANTHER" id="PTHR48081:SF8">
    <property type="entry name" value="ALPHA_BETA HYDROLASE FOLD-3 DOMAIN-CONTAINING PROTEIN-RELATED"/>
    <property type="match status" value="1"/>
</dbReference>
<dbReference type="GO" id="GO:0016787">
    <property type="term" value="F:hydrolase activity"/>
    <property type="evidence" value="ECO:0007669"/>
    <property type="project" value="UniProtKB-KW"/>
</dbReference>
<dbReference type="AlphaFoldDB" id="A0A135RT25"/>
<keyword evidence="4" id="KW-1185">Reference proteome</keyword>
<sequence>MDSLNHLILKEAPPLDPAWLAYEEEVKAKGPKKTYASTLDRQPVYAEECRQLNARMLAPGAPYHRLSSVTTQPLTTPSILDQFAIPILRFSNDNSIPTSNEIIVVYYHGGGLYVGEADSEELSCRRIAKDFKCATVYSVGYRLMPSSPASTCVSDSLDAFHHIRSLHPSPATRFIIIGSSSGGQLAAAVSQTVPRGSLHGVLLRCPVTSDGGSSLDFVPPSLRYAYTSPTSPSFVTSLLGVFSRAVPRDGLERMPLEAGAETLAALPRTWVQVCSNDTLYSDGVCYAMALAEAGVEVEVELVRGWPHTFWLKAPWLARAVEAEEEMVRGLRWVLGR</sequence>
<dbReference type="PANTHER" id="PTHR48081">
    <property type="entry name" value="AB HYDROLASE SUPERFAMILY PROTEIN C4A8.06C"/>
    <property type="match status" value="1"/>
</dbReference>
<dbReference type="OrthoDB" id="408631at2759"/>
<organism evidence="3 4">
    <name type="scientific">Colletotrichum salicis</name>
    <dbReference type="NCBI Taxonomy" id="1209931"/>
    <lineage>
        <taxon>Eukaryota</taxon>
        <taxon>Fungi</taxon>
        <taxon>Dikarya</taxon>
        <taxon>Ascomycota</taxon>
        <taxon>Pezizomycotina</taxon>
        <taxon>Sordariomycetes</taxon>
        <taxon>Hypocreomycetidae</taxon>
        <taxon>Glomerellales</taxon>
        <taxon>Glomerellaceae</taxon>
        <taxon>Colletotrichum</taxon>
        <taxon>Colletotrichum acutatum species complex</taxon>
    </lineage>
</organism>